<evidence type="ECO:0008006" key="4">
    <source>
        <dbReference type="Google" id="ProtNLM"/>
    </source>
</evidence>
<dbReference type="InterPro" id="IPR047589">
    <property type="entry name" value="DUF11_rpt"/>
</dbReference>
<organism evidence="2 3">
    <name type="scientific">Sphingomonas hylomeconis</name>
    <dbReference type="NCBI Taxonomy" id="1395958"/>
    <lineage>
        <taxon>Bacteria</taxon>
        <taxon>Pseudomonadati</taxon>
        <taxon>Pseudomonadota</taxon>
        <taxon>Alphaproteobacteria</taxon>
        <taxon>Sphingomonadales</taxon>
        <taxon>Sphingomonadaceae</taxon>
        <taxon>Sphingomonas</taxon>
    </lineage>
</organism>
<dbReference type="NCBIfam" id="TIGR01451">
    <property type="entry name" value="B_ant_repeat"/>
    <property type="match status" value="1"/>
</dbReference>
<sequence>MLLRTLSASVALATAFPALAAGPLTLTSDVRMEKRVAAADGTTRTTLVKADRAVPGDRVVFVLSYRNTGAQPLSDVVLANPVPKNMAYRAPALNSAAPELSVDGKTYGTLAALRVPAGTGGLRAAGPDDVTTVRWRLPSPIPAGSEGKLAFQAVLK</sequence>
<dbReference type="EMBL" id="JBHRXP010000001">
    <property type="protein sequence ID" value="MFC3579061.1"/>
    <property type="molecule type" value="Genomic_DNA"/>
</dbReference>
<evidence type="ECO:0000313" key="3">
    <source>
        <dbReference type="Proteomes" id="UP001595713"/>
    </source>
</evidence>
<accession>A0ABV7SQK6</accession>
<evidence type="ECO:0000256" key="1">
    <source>
        <dbReference type="SAM" id="SignalP"/>
    </source>
</evidence>
<evidence type="ECO:0000313" key="2">
    <source>
        <dbReference type="EMBL" id="MFC3579061.1"/>
    </source>
</evidence>
<protein>
    <recommendedName>
        <fullName evidence="4">DUF11 domain-containing protein</fullName>
    </recommendedName>
</protein>
<gene>
    <name evidence="2" type="ORF">ACFONA_02695</name>
</gene>
<dbReference type="Proteomes" id="UP001595713">
    <property type="component" value="Unassembled WGS sequence"/>
</dbReference>
<comment type="caution">
    <text evidence="2">The sequence shown here is derived from an EMBL/GenBank/DDBJ whole genome shotgun (WGS) entry which is preliminary data.</text>
</comment>
<proteinExistence type="predicted"/>
<keyword evidence="1" id="KW-0732">Signal</keyword>
<feature type="chain" id="PRO_5047224432" description="DUF11 domain-containing protein" evidence="1">
    <location>
        <begin position="21"/>
        <end position="156"/>
    </location>
</feature>
<keyword evidence="3" id="KW-1185">Reference proteome</keyword>
<name>A0ABV7SQK6_9SPHN</name>
<dbReference type="RefSeq" id="WP_261295087.1">
    <property type="nucleotide sequence ID" value="NZ_JANQBK010000013.1"/>
</dbReference>
<feature type="signal peptide" evidence="1">
    <location>
        <begin position="1"/>
        <end position="20"/>
    </location>
</feature>
<reference evidence="3" key="1">
    <citation type="journal article" date="2019" name="Int. J. Syst. Evol. Microbiol.">
        <title>The Global Catalogue of Microorganisms (GCM) 10K type strain sequencing project: providing services to taxonomists for standard genome sequencing and annotation.</title>
        <authorList>
            <consortium name="The Broad Institute Genomics Platform"/>
            <consortium name="The Broad Institute Genome Sequencing Center for Infectious Disease"/>
            <person name="Wu L."/>
            <person name="Ma J."/>
        </authorList>
    </citation>
    <scope>NUCLEOTIDE SEQUENCE [LARGE SCALE GENOMIC DNA]</scope>
    <source>
        <strain evidence="3">KCTC 42739</strain>
    </source>
</reference>